<keyword evidence="4" id="KW-0808">Transferase</keyword>
<feature type="transmembrane region" description="Helical" evidence="8">
    <location>
        <begin position="101"/>
        <end position="122"/>
    </location>
</feature>
<evidence type="ECO:0000256" key="6">
    <source>
        <dbReference type="ARBA" id="ARBA00022989"/>
    </source>
</evidence>
<accession>A0A1F8CU19</accession>
<feature type="domain" description="Glycosyltransferase RgtA/B/C/D-like" evidence="9">
    <location>
        <begin position="82"/>
        <end position="237"/>
    </location>
</feature>
<evidence type="ECO:0000313" key="11">
    <source>
        <dbReference type="Proteomes" id="UP000178999"/>
    </source>
</evidence>
<feature type="transmembrane region" description="Helical" evidence="8">
    <location>
        <begin position="154"/>
        <end position="171"/>
    </location>
</feature>
<evidence type="ECO:0000256" key="3">
    <source>
        <dbReference type="ARBA" id="ARBA00022676"/>
    </source>
</evidence>
<keyword evidence="3" id="KW-0328">Glycosyltransferase</keyword>
<keyword evidence="6 8" id="KW-1133">Transmembrane helix</keyword>
<protein>
    <recommendedName>
        <fullName evidence="9">Glycosyltransferase RgtA/B/C/D-like domain-containing protein</fullName>
    </recommendedName>
</protein>
<dbReference type="InterPro" id="IPR038731">
    <property type="entry name" value="RgtA/B/C-like"/>
</dbReference>
<dbReference type="PANTHER" id="PTHR33908">
    <property type="entry name" value="MANNOSYLTRANSFERASE YKCB-RELATED"/>
    <property type="match status" value="1"/>
</dbReference>
<dbReference type="STRING" id="1802538.A2382_00440"/>
<evidence type="ECO:0000259" key="9">
    <source>
        <dbReference type="Pfam" id="PF13231"/>
    </source>
</evidence>
<sequence length="506" mass="58411">MKKIINKIKKDLLKEVGRHKVVYFCLGIILLAGLIARVYRVGTVLGFYYDQGRDALVIWELIHKGKLFLIGPTTGIAGIFRGPFYYYLIAPFYFVGGGDPAWPAVMLAVLSVLAIALMYYLALKMQDRISGLFAALIASLSFYIVMAGRWLSNPTPMLLLSMILVWLMVLVTEGKKWAWVGIAFVAGSSLFHFGSAGEAFYFPALLLFAIWQRKNLPGRKIFVLSLVAFLITAMPQIVFDIRHDGILRENIKKFLIDDGSFKLSFRQVLEKRLDFYYDVFTNKIFHWRRKKEVVMLAVVGLTFLVCLPKFIKQKGVVILMLLLTTLMVGLLFFQGNFGNIYDYYLTGYYLVFILLFGLVLGRIWRFWLGKIFVIFFFWNFFAMNINIIRFKITDNVDGPGSVALKNELQAIDWVYRDAAGRPFNIDVYVPPVIPYAYDYLIKWYGMKNFGYLPEEKQISLLYTIYENDNPHPERLEAWFERQKGIGDVVDEVRFGGIGVQRRVRKE</sequence>
<dbReference type="GO" id="GO:0016763">
    <property type="term" value="F:pentosyltransferase activity"/>
    <property type="evidence" value="ECO:0007669"/>
    <property type="project" value="TreeGrafter"/>
</dbReference>
<evidence type="ECO:0000256" key="8">
    <source>
        <dbReference type="SAM" id="Phobius"/>
    </source>
</evidence>
<feature type="transmembrane region" description="Helical" evidence="8">
    <location>
        <begin position="21"/>
        <end position="39"/>
    </location>
</feature>
<proteinExistence type="predicted"/>
<dbReference type="GO" id="GO:0005886">
    <property type="term" value="C:plasma membrane"/>
    <property type="evidence" value="ECO:0007669"/>
    <property type="project" value="UniProtKB-SubCell"/>
</dbReference>
<feature type="transmembrane region" description="Helical" evidence="8">
    <location>
        <begin position="340"/>
        <end position="360"/>
    </location>
</feature>
<dbReference type="GO" id="GO:0009103">
    <property type="term" value="P:lipopolysaccharide biosynthetic process"/>
    <property type="evidence" value="ECO:0007669"/>
    <property type="project" value="UniProtKB-ARBA"/>
</dbReference>
<evidence type="ECO:0000313" key="10">
    <source>
        <dbReference type="EMBL" id="OGM79238.1"/>
    </source>
</evidence>
<organism evidence="10 11">
    <name type="scientific">Candidatus Woesebacteria bacterium RIFOXYB1_FULL_38_16</name>
    <dbReference type="NCBI Taxonomy" id="1802538"/>
    <lineage>
        <taxon>Bacteria</taxon>
        <taxon>Candidatus Woeseibacteriota</taxon>
    </lineage>
</organism>
<dbReference type="Pfam" id="PF13231">
    <property type="entry name" value="PMT_2"/>
    <property type="match status" value="1"/>
</dbReference>
<evidence type="ECO:0000256" key="4">
    <source>
        <dbReference type="ARBA" id="ARBA00022679"/>
    </source>
</evidence>
<feature type="transmembrane region" description="Helical" evidence="8">
    <location>
        <begin position="178"/>
        <end position="201"/>
    </location>
</feature>
<dbReference type="Proteomes" id="UP000178999">
    <property type="component" value="Unassembled WGS sequence"/>
</dbReference>
<dbReference type="EMBL" id="MGHY01000018">
    <property type="protein sequence ID" value="OGM79238.1"/>
    <property type="molecule type" value="Genomic_DNA"/>
</dbReference>
<feature type="transmembrane region" description="Helical" evidence="8">
    <location>
        <begin position="366"/>
        <end position="385"/>
    </location>
</feature>
<feature type="transmembrane region" description="Helical" evidence="8">
    <location>
        <begin position="317"/>
        <end position="333"/>
    </location>
</feature>
<feature type="transmembrane region" description="Helical" evidence="8">
    <location>
        <begin position="293"/>
        <end position="311"/>
    </location>
</feature>
<evidence type="ECO:0000256" key="7">
    <source>
        <dbReference type="ARBA" id="ARBA00023136"/>
    </source>
</evidence>
<name>A0A1F8CU19_9BACT</name>
<dbReference type="AlphaFoldDB" id="A0A1F8CU19"/>
<evidence type="ECO:0000256" key="2">
    <source>
        <dbReference type="ARBA" id="ARBA00022475"/>
    </source>
</evidence>
<comment type="caution">
    <text evidence="10">The sequence shown here is derived from an EMBL/GenBank/DDBJ whole genome shotgun (WGS) entry which is preliminary data.</text>
</comment>
<keyword evidence="7 8" id="KW-0472">Membrane</keyword>
<gene>
    <name evidence="10" type="ORF">A2382_00440</name>
</gene>
<dbReference type="InterPro" id="IPR050297">
    <property type="entry name" value="LipidA_mod_glycosyltrf_83"/>
</dbReference>
<evidence type="ECO:0000256" key="1">
    <source>
        <dbReference type="ARBA" id="ARBA00004651"/>
    </source>
</evidence>
<keyword evidence="5 8" id="KW-0812">Transmembrane</keyword>
<feature type="transmembrane region" description="Helical" evidence="8">
    <location>
        <begin position="221"/>
        <end position="239"/>
    </location>
</feature>
<evidence type="ECO:0000256" key="5">
    <source>
        <dbReference type="ARBA" id="ARBA00022692"/>
    </source>
</evidence>
<keyword evidence="2" id="KW-1003">Cell membrane</keyword>
<dbReference type="PANTHER" id="PTHR33908:SF11">
    <property type="entry name" value="MEMBRANE PROTEIN"/>
    <property type="match status" value="1"/>
</dbReference>
<feature type="transmembrane region" description="Helical" evidence="8">
    <location>
        <begin position="129"/>
        <end position="148"/>
    </location>
</feature>
<reference evidence="10 11" key="1">
    <citation type="journal article" date="2016" name="Nat. Commun.">
        <title>Thousands of microbial genomes shed light on interconnected biogeochemical processes in an aquifer system.</title>
        <authorList>
            <person name="Anantharaman K."/>
            <person name="Brown C.T."/>
            <person name="Hug L.A."/>
            <person name="Sharon I."/>
            <person name="Castelle C.J."/>
            <person name="Probst A.J."/>
            <person name="Thomas B.C."/>
            <person name="Singh A."/>
            <person name="Wilkins M.J."/>
            <person name="Karaoz U."/>
            <person name="Brodie E.L."/>
            <person name="Williams K.H."/>
            <person name="Hubbard S.S."/>
            <person name="Banfield J.F."/>
        </authorList>
    </citation>
    <scope>NUCLEOTIDE SEQUENCE [LARGE SCALE GENOMIC DNA]</scope>
</reference>
<comment type="subcellular location">
    <subcellularLocation>
        <location evidence="1">Cell membrane</location>
        <topology evidence="1">Multi-pass membrane protein</topology>
    </subcellularLocation>
</comment>